<accession>A0A9X2HF34</accession>
<dbReference type="Proteomes" id="UP001139502">
    <property type="component" value="Unassembled WGS sequence"/>
</dbReference>
<name>A0A9X2HF34_9MICC</name>
<keyword evidence="3" id="KW-1185">Reference proteome</keyword>
<evidence type="ECO:0000256" key="1">
    <source>
        <dbReference type="SAM" id="MobiDB-lite"/>
    </source>
</evidence>
<dbReference type="EMBL" id="JANAFB010000058">
    <property type="protein sequence ID" value="MCP3427185.1"/>
    <property type="molecule type" value="Genomic_DNA"/>
</dbReference>
<protein>
    <submittedName>
        <fullName evidence="2">DUF3710 domain-containing protein</fullName>
    </submittedName>
</protein>
<sequence>TGADAEDVPAGTRSGRGDSPADRVGTAADEPTDETADEPADEEALADRAATGPFDASERDEDAPYIDMGGLLIRPVANVNVRIDVDQKRQSVVSVTFQHGNSVLQAQAFAAPKSRGLWPEIRTELAESIRSQGGVVEVTDGPLGRQVTARIPAALPDGGRGFKIARFIGVDGPRWFLRGVVSGDAAVKAQAAEPLEEVFRSLVVVRGEEPMAPRDMLPLKVPDDAVARDPRAGSAEEPDLQVPERGPETTQIG</sequence>
<evidence type="ECO:0000313" key="3">
    <source>
        <dbReference type="Proteomes" id="UP001139502"/>
    </source>
</evidence>
<evidence type="ECO:0000313" key="2">
    <source>
        <dbReference type="EMBL" id="MCP3427185.1"/>
    </source>
</evidence>
<feature type="region of interest" description="Disordered" evidence="1">
    <location>
        <begin position="214"/>
        <end position="253"/>
    </location>
</feature>
<comment type="caution">
    <text evidence="2">The sequence shown here is derived from an EMBL/GenBank/DDBJ whole genome shotgun (WGS) entry which is preliminary data.</text>
</comment>
<dbReference type="Pfam" id="PF12502">
    <property type="entry name" value="DUF3710"/>
    <property type="match status" value="1"/>
</dbReference>
<gene>
    <name evidence="2" type="ORF">NBM05_14510</name>
</gene>
<feature type="region of interest" description="Disordered" evidence="1">
    <location>
        <begin position="1"/>
        <end position="62"/>
    </location>
</feature>
<reference evidence="2" key="1">
    <citation type="submission" date="2022-06" db="EMBL/GenBank/DDBJ databases">
        <title>Rothia sp. isolated from sandalwood seedling.</title>
        <authorList>
            <person name="Tuikhar N."/>
            <person name="Kirdat K."/>
            <person name="Thorat V."/>
            <person name="Swetha P."/>
            <person name="Padma S."/>
            <person name="Sundararaj R."/>
            <person name="Yadav A."/>
        </authorList>
    </citation>
    <scope>NUCLEOTIDE SEQUENCE</scope>
    <source>
        <strain evidence="2">AR01</strain>
    </source>
</reference>
<feature type="compositionally biased region" description="Basic and acidic residues" evidence="1">
    <location>
        <begin position="221"/>
        <end position="231"/>
    </location>
</feature>
<feature type="compositionally biased region" description="Acidic residues" evidence="1">
    <location>
        <begin position="30"/>
        <end position="44"/>
    </location>
</feature>
<dbReference type="InterPro" id="IPR022183">
    <property type="entry name" value="DUF3710"/>
</dbReference>
<proteinExistence type="predicted"/>
<dbReference type="AlphaFoldDB" id="A0A9X2HF34"/>
<dbReference type="RefSeq" id="WP_254168913.1">
    <property type="nucleotide sequence ID" value="NZ_JANAFB010000058.1"/>
</dbReference>
<feature type="non-terminal residue" evidence="2">
    <location>
        <position position="1"/>
    </location>
</feature>
<organism evidence="2 3">
    <name type="scientific">Rothia santali</name>
    <dbReference type="NCBI Taxonomy" id="2949643"/>
    <lineage>
        <taxon>Bacteria</taxon>
        <taxon>Bacillati</taxon>
        <taxon>Actinomycetota</taxon>
        <taxon>Actinomycetes</taxon>
        <taxon>Micrococcales</taxon>
        <taxon>Micrococcaceae</taxon>
        <taxon>Rothia</taxon>
    </lineage>
</organism>